<keyword evidence="2" id="KW-0808">Transferase</keyword>
<accession>A0ABQ8KYL3</accession>
<evidence type="ECO:0000313" key="2">
    <source>
        <dbReference type="EMBL" id="KAI2642382.1"/>
    </source>
</evidence>
<proteinExistence type="predicted"/>
<dbReference type="Pfam" id="PF18701">
    <property type="entry name" value="DUF5641"/>
    <property type="match status" value="1"/>
</dbReference>
<dbReference type="Proteomes" id="UP000830375">
    <property type="component" value="Unassembled WGS sequence"/>
</dbReference>
<dbReference type="InterPro" id="IPR040676">
    <property type="entry name" value="DUF5641"/>
</dbReference>
<evidence type="ECO:0000313" key="3">
    <source>
        <dbReference type="Proteomes" id="UP000830375"/>
    </source>
</evidence>
<protein>
    <submittedName>
        <fullName evidence="2">Phosphoserine aminotransferase</fullName>
    </submittedName>
</protein>
<dbReference type="EMBL" id="JACTAM010002859">
    <property type="protein sequence ID" value="KAI2642382.1"/>
    <property type="molecule type" value="Genomic_DNA"/>
</dbReference>
<dbReference type="PANTHER" id="PTHR47331:SF6">
    <property type="entry name" value="DOUBLECORTIN DOMAIN-CONTAINING PROTEIN"/>
    <property type="match status" value="1"/>
</dbReference>
<dbReference type="GO" id="GO:0008483">
    <property type="term" value="F:transaminase activity"/>
    <property type="evidence" value="ECO:0007669"/>
    <property type="project" value="UniProtKB-KW"/>
</dbReference>
<dbReference type="PANTHER" id="PTHR47331">
    <property type="entry name" value="PHD-TYPE DOMAIN-CONTAINING PROTEIN"/>
    <property type="match status" value="1"/>
</dbReference>
<keyword evidence="2" id="KW-0032">Aminotransferase</keyword>
<gene>
    <name evidence="2" type="ORF">H4Q32_025374</name>
</gene>
<evidence type="ECO:0000259" key="1">
    <source>
        <dbReference type="Pfam" id="PF18701"/>
    </source>
</evidence>
<feature type="domain" description="DUF5641" evidence="1">
    <location>
        <begin position="148"/>
        <end position="207"/>
    </location>
</feature>
<reference evidence="2 3" key="1">
    <citation type="submission" date="2022-01" db="EMBL/GenBank/DDBJ databases">
        <title>A high-quality chromosome-level genome assembly of rohu carp, Labeo rohita.</title>
        <authorList>
            <person name="Arick M.A. II"/>
            <person name="Hsu C.-Y."/>
            <person name="Magbanua Z."/>
            <person name="Pechanova O."/>
            <person name="Grover C."/>
            <person name="Miller E."/>
            <person name="Thrash A."/>
            <person name="Ezzel L."/>
            <person name="Alam S."/>
            <person name="Benzie J."/>
            <person name="Hamilton M."/>
            <person name="Karsi A."/>
            <person name="Lawrence M.L."/>
            <person name="Peterson D.G."/>
        </authorList>
    </citation>
    <scope>NUCLEOTIDE SEQUENCE [LARGE SCALE GENOMIC DNA]</scope>
    <source>
        <strain evidence="3">BAU-BD-2019</strain>
        <tissue evidence="2">Blood</tissue>
    </source>
</reference>
<keyword evidence="3" id="KW-1185">Reference proteome</keyword>
<comment type="caution">
    <text evidence="2">The sequence shown here is derived from an EMBL/GenBank/DDBJ whole genome shotgun (WGS) entry which is preliminary data.</text>
</comment>
<name>A0ABQ8KYL3_LABRO</name>
<sequence length="222" mass="26288">MADLPSECLKINPPFTYVLLDVFGPWMVKERRNGGFQLHHRVKTILYHTSIAKVRLWHKPCGVSKALGLNKLQQDKRVLRYLSEQNCFWEFNPLHYLHREAIINARPHIPVSTDQQSAFILNLAMLLTQKGEVPSPPGDSDRDLLLNQWRQVQALANEFWLRWKREYLPTLQSHRKWNEMRRNLQEGDTVLLKDNQLLVIHGQWQWSFLLSIAKMENYEQLI</sequence>
<organism evidence="2 3">
    <name type="scientific">Labeo rohita</name>
    <name type="common">Indian major carp</name>
    <name type="synonym">Cyprinus rohita</name>
    <dbReference type="NCBI Taxonomy" id="84645"/>
    <lineage>
        <taxon>Eukaryota</taxon>
        <taxon>Metazoa</taxon>
        <taxon>Chordata</taxon>
        <taxon>Craniata</taxon>
        <taxon>Vertebrata</taxon>
        <taxon>Euteleostomi</taxon>
        <taxon>Actinopterygii</taxon>
        <taxon>Neopterygii</taxon>
        <taxon>Teleostei</taxon>
        <taxon>Ostariophysi</taxon>
        <taxon>Cypriniformes</taxon>
        <taxon>Cyprinidae</taxon>
        <taxon>Labeoninae</taxon>
        <taxon>Labeonini</taxon>
        <taxon>Labeo</taxon>
    </lineage>
</organism>